<feature type="compositionally biased region" description="Basic and acidic residues" evidence="1">
    <location>
        <begin position="78"/>
        <end position="94"/>
    </location>
</feature>
<comment type="caution">
    <text evidence="2">The sequence shown here is derived from an EMBL/GenBank/DDBJ whole genome shotgun (WGS) entry which is preliminary data.</text>
</comment>
<reference evidence="2 3" key="1">
    <citation type="journal article" date="2017" name="Genome Biol.">
        <title>New reference genome sequences of hot pepper reveal the massive evolution of plant disease-resistance genes by retroduplication.</title>
        <authorList>
            <person name="Kim S."/>
            <person name="Park J."/>
            <person name="Yeom S.I."/>
            <person name="Kim Y.M."/>
            <person name="Seo E."/>
            <person name="Kim K.T."/>
            <person name="Kim M.S."/>
            <person name="Lee J.M."/>
            <person name="Cheong K."/>
            <person name="Shin H.S."/>
            <person name="Kim S.B."/>
            <person name="Han K."/>
            <person name="Lee J."/>
            <person name="Park M."/>
            <person name="Lee H.A."/>
            <person name="Lee H.Y."/>
            <person name="Lee Y."/>
            <person name="Oh S."/>
            <person name="Lee J.H."/>
            <person name="Choi E."/>
            <person name="Choi E."/>
            <person name="Lee S.E."/>
            <person name="Jeon J."/>
            <person name="Kim H."/>
            <person name="Choi G."/>
            <person name="Song H."/>
            <person name="Lee J."/>
            <person name="Lee S.C."/>
            <person name="Kwon J.K."/>
            <person name="Lee H.Y."/>
            <person name="Koo N."/>
            <person name="Hong Y."/>
            <person name="Kim R.W."/>
            <person name="Kang W.H."/>
            <person name="Huh J.H."/>
            <person name="Kang B.C."/>
            <person name="Yang T.J."/>
            <person name="Lee Y.H."/>
            <person name="Bennetzen J.L."/>
            <person name="Choi D."/>
        </authorList>
    </citation>
    <scope>NUCLEOTIDE SEQUENCE [LARGE SCALE GENOMIC DNA]</scope>
    <source>
        <strain evidence="3">cv. PBC81</strain>
    </source>
</reference>
<evidence type="ECO:0000313" key="2">
    <source>
        <dbReference type="EMBL" id="PHT36540.1"/>
    </source>
</evidence>
<feature type="compositionally biased region" description="Polar residues" evidence="1">
    <location>
        <begin position="65"/>
        <end position="76"/>
    </location>
</feature>
<evidence type="ECO:0000313" key="3">
    <source>
        <dbReference type="Proteomes" id="UP000224567"/>
    </source>
</evidence>
<dbReference type="AlphaFoldDB" id="A0A2G2VU79"/>
<protein>
    <submittedName>
        <fullName evidence="2">Uncharacterized protein</fullName>
    </submittedName>
</protein>
<organism evidence="2 3">
    <name type="scientific">Capsicum baccatum</name>
    <name type="common">Peruvian pepper</name>
    <dbReference type="NCBI Taxonomy" id="33114"/>
    <lineage>
        <taxon>Eukaryota</taxon>
        <taxon>Viridiplantae</taxon>
        <taxon>Streptophyta</taxon>
        <taxon>Embryophyta</taxon>
        <taxon>Tracheophyta</taxon>
        <taxon>Spermatophyta</taxon>
        <taxon>Magnoliopsida</taxon>
        <taxon>eudicotyledons</taxon>
        <taxon>Gunneridae</taxon>
        <taxon>Pentapetalae</taxon>
        <taxon>asterids</taxon>
        <taxon>lamiids</taxon>
        <taxon>Solanales</taxon>
        <taxon>Solanaceae</taxon>
        <taxon>Solanoideae</taxon>
        <taxon>Capsiceae</taxon>
        <taxon>Capsicum</taxon>
    </lineage>
</organism>
<feature type="region of interest" description="Disordered" evidence="1">
    <location>
        <begin position="65"/>
        <end position="94"/>
    </location>
</feature>
<name>A0A2G2VU79_CAPBA</name>
<sequence length="112" mass="12610">MSARKEWYPLNPSTKAWGKQKTKTWGHLYVFDISGVHTNLDDGGFPSPVAVSPARKNVKDWSAIAASSHSKNTSQVADDDRASKHDAEDNELKEHNADDDKFRVLIFFSKYT</sequence>
<dbReference type="STRING" id="33114.A0A2G2VU79"/>
<evidence type="ECO:0000256" key="1">
    <source>
        <dbReference type="SAM" id="MobiDB-lite"/>
    </source>
</evidence>
<reference evidence="3" key="2">
    <citation type="journal article" date="2017" name="J. Anim. Genet.">
        <title>Multiple reference genome sequences of hot pepper reveal the massive evolution of plant disease resistance genes by retroduplication.</title>
        <authorList>
            <person name="Kim S."/>
            <person name="Park J."/>
            <person name="Yeom S.-I."/>
            <person name="Kim Y.-M."/>
            <person name="Seo E."/>
            <person name="Kim K.-T."/>
            <person name="Kim M.-S."/>
            <person name="Lee J.M."/>
            <person name="Cheong K."/>
            <person name="Shin H.-S."/>
            <person name="Kim S.-B."/>
            <person name="Han K."/>
            <person name="Lee J."/>
            <person name="Park M."/>
            <person name="Lee H.-A."/>
            <person name="Lee H.-Y."/>
            <person name="Lee Y."/>
            <person name="Oh S."/>
            <person name="Lee J.H."/>
            <person name="Choi E."/>
            <person name="Choi E."/>
            <person name="Lee S.E."/>
            <person name="Jeon J."/>
            <person name="Kim H."/>
            <person name="Choi G."/>
            <person name="Song H."/>
            <person name="Lee J."/>
            <person name="Lee S.-C."/>
            <person name="Kwon J.-K."/>
            <person name="Lee H.-Y."/>
            <person name="Koo N."/>
            <person name="Hong Y."/>
            <person name="Kim R.W."/>
            <person name="Kang W.-H."/>
            <person name="Huh J.H."/>
            <person name="Kang B.-C."/>
            <person name="Yang T.-J."/>
            <person name="Lee Y.-H."/>
            <person name="Bennetzen J.L."/>
            <person name="Choi D."/>
        </authorList>
    </citation>
    <scope>NUCLEOTIDE SEQUENCE [LARGE SCALE GENOMIC DNA]</scope>
    <source>
        <strain evidence="3">cv. PBC81</strain>
    </source>
</reference>
<dbReference type="Proteomes" id="UP000224567">
    <property type="component" value="Unassembled WGS sequence"/>
</dbReference>
<keyword evidence="3" id="KW-1185">Reference proteome</keyword>
<accession>A0A2G2VU79</accession>
<proteinExistence type="predicted"/>
<gene>
    <name evidence="2" type="ORF">CQW23_24240</name>
</gene>
<dbReference type="EMBL" id="MLFT02000010">
    <property type="protein sequence ID" value="PHT36540.1"/>
    <property type="molecule type" value="Genomic_DNA"/>
</dbReference>